<dbReference type="KEGG" id="phc:BBI08_08645"/>
<sequence>MTGTMSIQSHTWDSHSKQTDYQQQNRGLITSRLSNKNTLETQKEIEDRTFTDLYTAKNTSEKNVGTKVVAISYPYGEYRPIPFIMGQITKIHLFLN</sequence>
<keyword evidence="3" id="KW-1185">Reference proteome</keyword>
<evidence type="ECO:0008006" key="4">
    <source>
        <dbReference type="Google" id="ProtNLM"/>
    </source>
</evidence>
<organism evidence="2 3">
    <name type="scientific">Planococcus halocryophilus</name>
    <dbReference type="NCBI Taxonomy" id="1215089"/>
    <lineage>
        <taxon>Bacteria</taxon>
        <taxon>Bacillati</taxon>
        <taxon>Bacillota</taxon>
        <taxon>Bacilli</taxon>
        <taxon>Bacillales</taxon>
        <taxon>Caryophanaceae</taxon>
        <taxon>Planococcus</taxon>
    </lineage>
</organism>
<dbReference type="Proteomes" id="UP000092687">
    <property type="component" value="Chromosome"/>
</dbReference>
<reference evidence="3" key="1">
    <citation type="submission" date="2016-07" db="EMBL/GenBank/DDBJ databases">
        <authorList>
            <person name="See-Too W.S."/>
        </authorList>
    </citation>
    <scope>NUCLEOTIDE SEQUENCE [LARGE SCALE GENOMIC DNA]</scope>
    <source>
        <strain evidence="3">DSM 24743</strain>
    </source>
</reference>
<dbReference type="RefSeq" id="WP_008497021.1">
    <property type="nucleotide sequence ID" value="NZ_CP016537.2"/>
</dbReference>
<evidence type="ECO:0000313" key="3">
    <source>
        <dbReference type="Proteomes" id="UP000092687"/>
    </source>
</evidence>
<dbReference type="Gene3D" id="3.20.20.370">
    <property type="entry name" value="Glycoside hydrolase/deacetylase"/>
    <property type="match status" value="1"/>
</dbReference>
<dbReference type="STRING" id="1215089.BBI08_08645"/>
<evidence type="ECO:0000313" key="2">
    <source>
        <dbReference type="EMBL" id="ANU13915.1"/>
    </source>
</evidence>
<feature type="region of interest" description="Disordered" evidence="1">
    <location>
        <begin position="1"/>
        <end position="42"/>
    </location>
</feature>
<evidence type="ECO:0000256" key="1">
    <source>
        <dbReference type="SAM" id="MobiDB-lite"/>
    </source>
</evidence>
<name>A0A1C7DR14_9BACL</name>
<feature type="compositionally biased region" description="Polar residues" evidence="1">
    <location>
        <begin position="1"/>
        <end position="11"/>
    </location>
</feature>
<proteinExistence type="predicted"/>
<dbReference type="EMBL" id="CP016537">
    <property type="protein sequence ID" value="ANU13915.1"/>
    <property type="molecule type" value="Genomic_DNA"/>
</dbReference>
<accession>A0A1C7DR14</accession>
<feature type="compositionally biased region" description="Polar residues" evidence="1">
    <location>
        <begin position="19"/>
        <end position="40"/>
    </location>
</feature>
<gene>
    <name evidence="2" type="ORF">BBI08_08645</name>
</gene>
<dbReference type="AlphaFoldDB" id="A0A1C7DR14"/>
<protein>
    <recommendedName>
        <fullName evidence="4">NodB homology domain-containing protein</fullName>
    </recommendedName>
</protein>
<reference evidence="3" key="2">
    <citation type="submission" date="2016-10" db="EMBL/GenBank/DDBJ databases">
        <authorList>
            <person name="See-Too W.S."/>
        </authorList>
    </citation>
    <scope>NUCLEOTIDE SEQUENCE [LARGE SCALE GENOMIC DNA]</scope>
    <source>
        <strain evidence="3">DSM 24743</strain>
    </source>
</reference>